<organism evidence="1 2">
    <name type="scientific">Mycena rosella</name>
    <name type="common">Pink bonnet</name>
    <name type="synonym">Agaricus rosellus</name>
    <dbReference type="NCBI Taxonomy" id="1033263"/>
    <lineage>
        <taxon>Eukaryota</taxon>
        <taxon>Fungi</taxon>
        <taxon>Dikarya</taxon>
        <taxon>Basidiomycota</taxon>
        <taxon>Agaricomycotina</taxon>
        <taxon>Agaricomycetes</taxon>
        <taxon>Agaricomycetidae</taxon>
        <taxon>Agaricales</taxon>
        <taxon>Marasmiineae</taxon>
        <taxon>Mycenaceae</taxon>
        <taxon>Mycena</taxon>
    </lineage>
</organism>
<evidence type="ECO:0000313" key="1">
    <source>
        <dbReference type="EMBL" id="KAJ7677523.1"/>
    </source>
</evidence>
<dbReference type="Proteomes" id="UP001221757">
    <property type="component" value="Unassembled WGS sequence"/>
</dbReference>
<evidence type="ECO:0000313" key="2">
    <source>
        <dbReference type="Proteomes" id="UP001221757"/>
    </source>
</evidence>
<dbReference type="EMBL" id="JARKIE010000137">
    <property type="protein sequence ID" value="KAJ7677523.1"/>
    <property type="molecule type" value="Genomic_DNA"/>
</dbReference>
<accession>A0AAD7GCW3</accession>
<dbReference type="AlphaFoldDB" id="A0AAD7GCW3"/>
<comment type="caution">
    <text evidence="1">The sequence shown here is derived from an EMBL/GenBank/DDBJ whole genome shotgun (WGS) entry which is preliminary data.</text>
</comment>
<keyword evidence="2" id="KW-1185">Reference proteome</keyword>
<proteinExistence type="predicted"/>
<protein>
    <submittedName>
        <fullName evidence="1">Uncharacterized protein</fullName>
    </submittedName>
</protein>
<sequence length="385" mass="41305">MNNSALRAAADSLLRAATVTAQALLAFLLPFTCDVVAPRLIANGAVPRGALYGSLRPKLTRSLLRHYLRSTSHDVLQLRRRSTSRFECRASPLLAADSPAQRGPTSCNRLLGPARCDVVPIWLAGTSCHSVDASSSLHRLLHTHTRCSLLPACFSPHSRSHAVSGSSNSHCRTCSGSLGGGRTPSPATIHITYASARAPLIAVPSVALDPAPRAHVRAPRVCRETQFRVRAPRIHALLGLCPPAHAPCTRARPMTPACVPLPLHGRCVKLCGDGRTYGVQRGDAREYAHSTDILLLSLPNPVQYATPAPAPSYLHSPRAPPLHVVSQAVCLASQRLLSYSSPTHPPLSNPARKPTLQSGFWILESGICILLWNLEFAFSNLESAV</sequence>
<reference evidence="1" key="1">
    <citation type="submission" date="2023-03" db="EMBL/GenBank/DDBJ databases">
        <title>Massive genome expansion in bonnet fungi (Mycena s.s.) driven by repeated elements and novel gene families across ecological guilds.</title>
        <authorList>
            <consortium name="Lawrence Berkeley National Laboratory"/>
            <person name="Harder C.B."/>
            <person name="Miyauchi S."/>
            <person name="Viragh M."/>
            <person name="Kuo A."/>
            <person name="Thoen E."/>
            <person name="Andreopoulos B."/>
            <person name="Lu D."/>
            <person name="Skrede I."/>
            <person name="Drula E."/>
            <person name="Henrissat B."/>
            <person name="Morin E."/>
            <person name="Kohler A."/>
            <person name="Barry K."/>
            <person name="LaButti K."/>
            <person name="Morin E."/>
            <person name="Salamov A."/>
            <person name="Lipzen A."/>
            <person name="Mereny Z."/>
            <person name="Hegedus B."/>
            <person name="Baldrian P."/>
            <person name="Stursova M."/>
            <person name="Weitz H."/>
            <person name="Taylor A."/>
            <person name="Grigoriev I.V."/>
            <person name="Nagy L.G."/>
            <person name="Martin F."/>
            <person name="Kauserud H."/>
        </authorList>
    </citation>
    <scope>NUCLEOTIDE SEQUENCE</scope>
    <source>
        <strain evidence="1">CBHHK067</strain>
    </source>
</reference>
<name>A0AAD7GCW3_MYCRO</name>
<gene>
    <name evidence="1" type="ORF">B0H17DRAFT_1206937</name>
</gene>